<dbReference type="Pfam" id="PF05178">
    <property type="entry name" value="Kri1"/>
    <property type="match status" value="1"/>
</dbReference>
<proteinExistence type="inferred from homology"/>
<dbReference type="InterPro" id="IPR018034">
    <property type="entry name" value="Kri1"/>
</dbReference>
<protein>
    <recommendedName>
        <fullName evidence="2">Protein KRI1 homolog</fullName>
    </recommendedName>
</protein>
<evidence type="ECO:0000256" key="2">
    <source>
        <dbReference type="ARBA" id="ARBA00017294"/>
    </source>
</evidence>
<feature type="compositionally biased region" description="Low complexity" evidence="3">
    <location>
        <begin position="700"/>
        <end position="710"/>
    </location>
</feature>
<feature type="compositionally biased region" description="Basic and acidic residues" evidence="3">
    <location>
        <begin position="595"/>
        <end position="625"/>
    </location>
</feature>
<feature type="compositionally biased region" description="Basic residues" evidence="3">
    <location>
        <begin position="686"/>
        <end position="696"/>
    </location>
</feature>
<evidence type="ECO:0000256" key="3">
    <source>
        <dbReference type="SAM" id="MobiDB-lite"/>
    </source>
</evidence>
<feature type="region of interest" description="Disordered" evidence="3">
    <location>
        <begin position="406"/>
        <end position="470"/>
    </location>
</feature>
<dbReference type="GO" id="GO:0000447">
    <property type="term" value="P:endonucleolytic cleavage in ITS1 to separate SSU-rRNA from 5.8S rRNA and LSU-rRNA from tricistronic rRNA transcript (SSU-rRNA, 5.8S rRNA, LSU-rRNA)"/>
    <property type="evidence" value="ECO:0007669"/>
    <property type="project" value="TreeGrafter"/>
</dbReference>
<evidence type="ECO:0000313" key="6">
    <source>
        <dbReference type="Proteomes" id="UP001154078"/>
    </source>
</evidence>
<dbReference type="PANTHER" id="PTHR14490">
    <property type="entry name" value="ZINC FINGER, ZZ TYPE"/>
    <property type="match status" value="1"/>
</dbReference>
<feature type="region of interest" description="Disordered" evidence="3">
    <location>
        <begin position="300"/>
        <end position="319"/>
    </location>
</feature>
<evidence type="ECO:0000256" key="1">
    <source>
        <dbReference type="ARBA" id="ARBA00007473"/>
    </source>
</evidence>
<feature type="region of interest" description="Disordered" evidence="3">
    <location>
        <begin position="41"/>
        <end position="66"/>
    </location>
</feature>
<feature type="compositionally biased region" description="Basic and acidic residues" evidence="3">
    <location>
        <begin position="634"/>
        <end position="644"/>
    </location>
</feature>
<feature type="domain" description="Kri1-like C-terminal" evidence="4">
    <location>
        <begin position="471"/>
        <end position="558"/>
    </location>
</feature>
<comment type="similarity">
    <text evidence="1">Belongs to the KRI1 family.</text>
</comment>
<gene>
    <name evidence="5" type="ORF">MELIAE_LOCUS4023</name>
</gene>
<dbReference type="AlphaFoldDB" id="A0A9P0AZM8"/>
<name>A0A9P0AZM8_BRAAE</name>
<feature type="compositionally biased region" description="Basic residues" evidence="3">
    <location>
        <begin position="761"/>
        <end position="771"/>
    </location>
</feature>
<reference evidence="5" key="1">
    <citation type="submission" date="2021-12" db="EMBL/GenBank/DDBJ databases">
        <authorList>
            <person name="King R."/>
        </authorList>
    </citation>
    <scope>NUCLEOTIDE SEQUENCE</scope>
</reference>
<dbReference type="OrthoDB" id="10252032at2759"/>
<feature type="compositionally biased region" description="Basic and acidic residues" evidence="3">
    <location>
        <begin position="654"/>
        <end position="678"/>
    </location>
</feature>
<dbReference type="InterPro" id="IPR024626">
    <property type="entry name" value="Kri1-like_C"/>
</dbReference>
<evidence type="ECO:0000259" key="4">
    <source>
        <dbReference type="Pfam" id="PF12936"/>
    </source>
</evidence>
<keyword evidence="6" id="KW-1185">Reference proteome</keyword>
<dbReference type="GO" id="GO:0005730">
    <property type="term" value="C:nucleolus"/>
    <property type="evidence" value="ECO:0007669"/>
    <property type="project" value="TreeGrafter"/>
</dbReference>
<sequence>MSKIFDHDLDEEFNFKPNNEYAKNYDNWRKKEELNRLKTKYGEENVNLDADGSSSSSEDDEDGVELTKEVEKEFYKTLSCLKNKDPRIYDENVKFFHDKNETARKDKKRKEQPVFLKDYERNIILEKGGKLSDSEDENEDNRPQSPTYVEEQKKIKENLKKALDGVEGEDDENWGGLFQKRVKSKEEITKNDEDFKEWLVGQKKQLNDKATESELKPLKEYWNNPKLDKGEQFLENEDENYIPTYDEIVHSDASLSGDEEAIEKQEEFEHKYNFRFEEPDQDFIKRYPRTMENSLRWKDDKRSVKRQETKERKVKEKEEKMKDIKKLQELKRKEIEEKIEKLKEITGNTDVGFQDDDLDGDFDPEAHDRRMQALFDNEFYEGAEDDQKPEFPDLDEELEIERWDRFEETDNGDNLPHCEDENFNMDCDYDPNQSTQDELMENSKGKKKKKRKSKFAEAVSKPKPKFDPNDKTYQKYLDEYYALDCEDIIGDIPCRFKYRKVVPNDFGLTTEEILMAKDRELNKWCSLKKTVQIRPDHIEKYDQIAFSKKAQNVGLKKKLLPSLFDEDKEAPSTSNASEETSENDKRKPSKINGPLEEKIDDVGSSKIPAEKDVVGKKKGKEKQTNEDITSGSTKSEEINEDKQVSGKKNKRKIKEVVLHEDTEIKENKIEQISKEKPGKTISSPNKKNKKKKKKQKKPTENSTEVSTTTENDGKSTKNMNANKRKRNNTENGKQNKKFKKNNKNEKDIGISDARLQAYGIKPKKFKNKLKYGNKNSN</sequence>
<feature type="region of interest" description="Disordered" evidence="3">
    <location>
        <begin position="566"/>
        <end position="777"/>
    </location>
</feature>
<evidence type="ECO:0000313" key="5">
    <source>
        <dbReference type="EMBL" id="CAH0551416.1"/>
    </source>
</evidence>
<feature type="region of interest" description="Disordered" evidence="3">
    <location>
        <begin position="127"/>
        <end position="152"/>
    </location>
</feature>
<dbReference type="EMBL" id="OV121133">
    <property type="protein sequence ID" value="CAH0551416.1"/>
    <property type="molecule type" value="Genomic_DNA"/>
</dbReference>
<dbReference type="Proteomes" id="UP001154078">
    <property type="component" value="Chromosome 2"/>
</dbReference>
<accession>A0A9P0AZM8</accession>
<dbReference type="GO" id="GO:0030686">
    <property type="term" value="C:90S preribosome"/>
    <property type="evidence" value="ECO:0007669"/>
    <property type="project" value="TreeGrafter"/>
</dbReference>
<dbReference type="PANTHER" id="PTHR14490:SF5">
    <property type="entry name" value="PROTEIN KRI1 HOMOLOG"/>
    <property type="match status" value="1"/>
</dbReference>
<dbReference type="Pfam" id="PF12936">
    <property type="entry name" value="Kri1_C"/>
    <property type="match status" value="1"/>
</dbReference>
<organism evidence="5 6">
    <name type="scientific">Brassicogethes aeneus</name>
    <name type="common">Rape pollen beetle</name>
    <name type="synonym">Meligethes aeneus</name>
    <dbReference type="NCBI Taxonomy" id="1431903"/>
    <lineage>
        <taxon>Eukaryota</taxon>
        <taxon>Metazoa</taxon>
        <taxon>Ecdysozoa</taxon>
        <taxon>Arthropoda</taxon>
        <taxon>Hexapoda</taxon>
        <taxon>Insecta</taxon>
        <taxon>Pterygota</taxon>
        <taxon>Neoptera</taxon>
        <taxon>Endopterygota</taxon>
        <taxon>Coleoptera</taxon>
        <taxon>Polyphaga</taxon>
        <taxon>Cucujiformia</taxon>
        <taxon>Nitidulidae</taxon>
        <taxon>Meligethinae</taxon>
        <taxon>Brassicogethes</taxon>
    </lineage>
</organism>